<evidence type="ECO:0000259" key="9">
    <source>
        <dbReference type="PROSITE" id="PS50929"/>
    </source>
</evidence>
<dbReference type="Pfam" id="PF00664">
    <property type="entry name" value="ABC_membrane"/>
    <property type="match status" value="1"/>
</dbReference>
<dbReference type="GO" id="GO:0005524">
    <property type="term" value="F:ATP binding"/>
    <property type="evidence" value="ECO:0007669"/>
    <property type="project" value="UniProtKB-KW"/>
</dbReference>
<dbReference type="SUPFAM" id="SSF90123">
    <property type="entry name" value="ABC transporter transmembrane region"/>
    <property type="match status" value="1"/>
</dbReference>
<dbReference type="SUPFAM" id="SSF52540">
    <property type="entry name" value="P-loop containing nucleoside triphosphate hydrolases"/>
    <property type="match status" value="1"/>
</dbReference>
<evidence type="ECO:0000256" key="3">
    <source>
        <dbReference type="ARBA" id="ARBA00022741"/>
    </source>
</evidence>
<reference evidence="10 11" key="1">
    <citation type="submission" date="2024-01" db="EMBL/GenBank/DDBJ databases">
        <title>Genome insights into Plantactinospora veratri sp. nov.</title>
        <authorList>
            <person name="Wang L."/>
        </authorList>
    </citation>
    <scope>NUCLEOTIDE SEQUENCE [LARGE SCALE GENOMIC DNA]</scope>
    <source>
        <strain evidence="10 11">NEAU-FHS4</strain>
    </source>
</reference>
<dbReference type="InterPro" id="IPR003439">
    <property type="entry name" value="ABC_transporter-like_ATP-bd"/>
</dbReference>
<keyword evidence="4 10" id="KW-0067">ATP-binding</keyword>
<dbReference type="PROSITE" id="PS00211">
    <property type="entry name" value="ABC_TRANSPORTER_1"/>
    <property type="match status" value="1"/>
</dbReference>
<feature type="transmembrane region" description="Helical" evidence="7">
    <location>
        <begin position="26"/>
        <end position="44"/>
    </location>
</feature>
<dbReference type="PROSITE" id="PS50893">
    <property type="entry name" value="ABC_TRANSPORTER_2"/>
    <property type="match status" value="1"/>
</dbReference>
<feature type="domain" description="ABC transmembrane type-1" evidence="9">
    <location>
        <begin position="28"/>
        <end position="307"/>
    </location>
</feature>
<proteinExistence type="predicted"/>
<keyword evidence="5 7" id="KW-1133">Transmembrane helix</keyword>
<dbReference type="CDD" id="cd18551">
    <property type="entry name" value="ABC_6TM_LmrA_like"/>
    <property type="match status" value="1"/>
</dbReference>
<feature type="transmembrane region" description="Helical" evidence="7">
    <location>
        <begin position="65"/>
        <end position="86"/>
    </location>
</feature>
<feature type="transmembrane region" description="Helical" evidence="7">
    <location>
        <begin position="162"/>
        <end position="183"/>
    </location>
</feature>
<gene>
    <name evidence="10" type="ORF">V1634_20025</name>
</gene>
<dbReference type="InterPro" id="IPR036640">
    <property type="entry name" value="ABC1_TM_sf"/>
</dbReference>
<dbReference type="InterPro" id="IPR027417">
    <property type="entry name" value="P-loop_NTPase"/>
</dbReference>
<dbReference type="InterPro" id="IPR017871">
    <property type="entry name" value="ABC_transporter-like_CS"/>
</dbReference>
<feature type="domain" description="ABC transporter" evidence="8">
    <location>
        <begin position="343"/>
        <end position="578"/>
    </location>
</feature>
<evidence type="ECO:0000256" key="7">
    <source>
        <dbReference type="SAM" id="Phobius"/>
    </source>
</evidence>
<comment type="subcellular location">
    <subcellularLocation>
        <location evidence="1">Cell membrane</location>
        <topology evidence="1">Multi-pass membrane protein</topology>
    </subcellularLocation>
</comment>
<keyword evidence="3" id="KW-0547">Nucleotide-binding</keyword>
<accession>A0ABU7SGP2</accession>
<evidence type="ECO:0000256" key="6">
    <source>
        <dbReference type="ARBA" id="ARBA00023136"/>
    </source>
</evidence>
<feature type="transmembrane region" description="Helical" evidence="7">
    <location>
        <begin position="244"/>
        <end position="265"/>
    </location>
</feature>
<evidence type="ECO:0000313" key="10">
    <source>
        <dbReference type="EMBL" id="MEE6309130.1"/>
    </source>
</evidence>
<dbReference type="PROSITE" id="PS50929">
    <property type="entry name" value="ABC_TM1F"/>
    <property type="match status" value="1"/>
</dbReference>
<sequence>MLPITSAAGRAPLASLLSYVRPHARGLLGGAALMFLGGLANLAQPMVVKSLIDALTGGTPYREPMLLLVSLLLLSVVVGVWGMYLVELTAESVVLTARRRLVARLLRLRIAVLDGAEPGDLLSRATGDTTQLRAAATSNVVDLVAGVLQIAGAVVLMARLDAVLLTVVLVVLLVLAAVTLALVPRIRSAGEQAQEAVGGMGAVLERTLGAFRTVKANGAEERQAAAVHAAARQAWRRGRQAARWVSLAGIATGLAVQVAFIVVLGVGGARVAAGGLAVSSLVAFLLYLFYLGGPVTQLVGGVTGLQAGLAAVRRIDGIAELAAEDLDRPGHAPAGSIPAPVTVAFRNVSLRHRPGGPAVLEHVDLRLPATGLTAVVGPSGAGKTTLLALIERFYDPSSGQVEIDGRDVRDWPLADLRARIGYVEQDAPVLSGTLRDNVTMGSAHAPEPWLAEVLEQTRLVPLLRRLPDGLDTTVGHHGTTLSGGERQRIAIARALLRRPGLLLLDEPTSQLDAMNERALGEIVAAVSRTTTVVMVAHRLSTVTRADRIVVLDAGRISAVGTHADLVDGCELYRGLAATQLLAGAGTQPLRQSSDIATI</sequence>
<dbReference type="SMART" id="SM00382">
    <property type="entry name" value="AAA"/>
    <property type="match status" value="1"/>
</dbReference>
<evidence type="ECO:0000256" key="2">
    <source>
        <dbReference type="ARBA" id="ARBA00022692"/>
    </source>
</evidence>
<dbReference type="PANTHER" id="PTHR43394">
    <property type="entry name" value="ATP-DEPENDENT PERMEASE MDL1, MITOCHONDRIAL"/>
    <property type="match status" value="1"/>
</dbReference>
<protein>
    <submittedName>
        <fullName evidence="10">ABC transporter ATP-binding protein</fullName>
    </submittedName>
</protein>
<dbReference type="Proteomes" id="UP001339911">
    <property type="component" value="Unassembled WGS sequence"/>
</dbReference>
<comment type="caution">
    <text evidence="10">The sequence shown here is derived from an EMBL/GenBank/DDBJ whole genome shotgun (WGS) entry which is preliminary data.</text>
</comment>
<dbReference type="PANTHER" id="PTHR43394:SF1">
    <property type="entry name" value="ATP-BINDING CASSETTE SUB-FAMILY B MEMBER 10, MITOCHONDRIAL"/>
    <property type="match status" value="1"/>
</dbReference>
<dbReference type="InterPro" id="IPR011527">
    <property type="entry name" value="ABC1_TM_dom"/>
</dbReference>
<organism evidence="10 11">
    <name type="scientific">Plantactinospora veratri</name>
    <dbReference type="NCBI Taxonomy" id="1436122"/>
    <lineage>
        <taxon>Bacteria</taxon>
        <taxon>Bacillati</taxon>
        <taxon>Actinomycetota</taxon>
        <taxon>Actinomycetes</taxon>
        <taxon>Micromonosporales</taxon>
        <taxon>Micromonosporaceae</taxon>
        <taxon>Plantactinospora</taxon>
    </lineage>
</organism>
<dbReference type="InterPro" id="IPR003593">
    <property type="entry name" value="AAA+_ATPase"/>
</dbReference>
<evidence type="ECO:0000313" key="11">
    <source>
        <dbReference type="Proteomes" id="UP001339911"/>
    </source>
</evidence>
<evidence type="ECO:0000259" key="8">
    <source>
        <dbReference type="PROSITE" id="PS50893"/>
    </source>
</evidence>
<keyword evidence="11" id="KW-1185">Reference proteome</keyword>
<feature type="transmembrane region" description="Helical" evidence="7">
    <location>
        <begin position="271"/>
        <end position="290"/>
    </location>
</feature>
<keyword evidence="2 7" id="KW-0812">Transmembrane</keyword>
<dbReference type="RefSeq" id="WP_331209410.1">
    <property type="nucleotide sequence ID" value="NZ_JAZGQL010000014.1"/>
</dbReference>
<evidence type="ECO:0000256" key="1">
    <source>
        <dbReference type="ARBA" id="ARBA00004651"/>
    </source>
</evidence>
<dbReference type="InterPro" id="IPR039421">
    <property type="entry name" value="Type_1_exporter"/>
</dbReference>
<dbReference type="EMBL" id="JAZGQL010000014">
    <property type="protein sequence ID" value="MEE6309130.1"/>
    <property type="molecule type" value="Genomic_DNA"/>
</dbReference>
<name>A0ABU7SGP2_9ACTN</name>
<keyword evidence="6 7" id="KW-0472">Membrane</keyword>
<evidence type="ECO:0000256" key="4">
    <source>
        <dbReference type="ARBA" id="ARBA00022840"/>
    </source>
</evidence>
<dbReference type="Pfam" id="PF00005">
    <property type="entry name" value="ABC_tran"/>
    <property type="match status" value="1"/>
</dbReference>
<evidence type="ECO:0000256" key="5">
    <source>
        <dbReference type="ARBA" id="ARBA00022989"/>
    </source>
</evidence>
<dbReference type="Gene3D" id="3.40.50.300">
    <property type="entry name" value="P-loop containing nucleotide triphosphate hydrolases"/>
    <property type="match status" value="1"/>
</dbReference>
<dbReference type="Gene3D" id="1.20.1560.10">
    <property type="entry name" value="ABC transporter type 1, transmembrane domain"/>
    <property type="match status" value="1"/>
</dbReference>